<gene>
    <name evidence="1" type="ORF">LCGC14_2950980</name>
</gene>
<proteinExistence type="predicted"/>
<sequence length="135" mass="14183">MGKESGIGWTTFSVDDDGGNVRVIINDITDVGIAIPAAEQISTGLDKSAEERIRLLQDAQVTANGIYNPTLLTGAHSVLSTVNHGVNRTYSMAVSAQTLAMEMLLESYELNRGADGSLVFASVANLGNGTVPAWS</sequence>
<protein>
    <submittedName>
        <fullName evidence="1">Uncharacterized protein</fullName>
    </submittedName>
</protein>
<dbReference type="AlphaFoldDB" id="A0A0F8XF01"/>
<reference evidence="1" key="1">
    <citation type="journal article" date="2015" name="Nature">
        <title>Complex archaea that bridge the gap between prokaryotes and eukaryotes.</title>
        <authorList>
            <person name="Spang A."/>
            <person name="Saw J.H."/>
            <person name="Jorgensen S.L."/>
            <person name="Zaremba-Niedzwiedzka K."/>
            <person name="Martijn J."/>
            <person name="Lind A.E."/>
            <person name="van Eijk R."/>
            <person name="Schleper C."/>
            <person name="Guy L."/>
            <person name="Ettema T.J."/>
        </authorList>
    </citation>
    <scope>NUCLEOTIDE SEQUENCE</scope>
</reference>
<comment type="caution">
    <text evidence="1">The sequence shown here is derived from an EMBL/GenBank/DDBJ whole genome shotgun (WGS) entry which is preliminary data.</text>
</comment>
<organism evidence="1">
    <name type="scientific">marine sediment metagenome</name>
    <dbReference type="NCBI Taxonomy" id="412755"/>
    <lineage>
        <taxon>unclassified sequences</taxon>
        <taxon>metagenomes</taxon>
        <taxon>ecological metagenomes</taxon>
    </lineage>
</organism>
<name>A0A0F8XF01_9ZZZZ</name>
<evidence type="ECO:0000313" key="1">
    <source>
        <dbReference type="EMBL" id="KKK67747.1"/>
    </source>
</evidence>
<accession>A0A0F8XF01</accession>
<dbReference type="EMBL" id="LAZR01059456">
    <property type="protein sequence ID" value="KKK67747.1"/>
    <property type="molecule type" value="Genomic_DNA"/>
</dbReference>